<dbReference type="OMA" id="LECKFIS"/>
<dbReference type="InterPro" id="IPR011161">
    <property type="entry name" value="MHC_I-like_Ag-recog"/>
</dbReference>
<evidence type="ECO:0000313" key="4">
    <source>
        <dbReference type="Proteomes" id="UP000001074"/>
    </source>
</evidence>
<evidence type="ECO:0000259" key="2">
    <source>
        <dbReference type="Pfam" id="PF16497"/>
    </source>
</evidence>
<reference evidence="3 4" key="1">
    <citation type="journal article" date="2011" name="Nature">
        <title>A high-resolution map of human evolutionary constraint using 29 mammals.</title>
        <authorList>
            <person name="Lindblad-Toh K."/>
            <person name="Garber M."/>
            <person name="Zuk O."/>
            <person name="Lin M.F."/>
            <person name="Parker B.J."/>
            <person name="Washietl S."/>
            <person name="Kheradpour P."/>
            <person name="Ernst J."/>
            <person name="Jordan G."/>
            <person name="Mauceli E."/>
            <person name="Ward L.D."/>
            <person name="Lowe C.B."/>
            <person name="Holloway A.K."/>
            <person name="Clamp M."/>
            <person name="Gnerre S."/>
            <person name="Alfoldi J."/>
            <person name="Beal K."/>
            <person name="Chang J."/>
            <person name="Clawson H."/>
            <person name="Cuff J."/>
            <person name="Di Palma F."/>
            <person name="Fitzgerald S."/>
            <person name="Flicek P."/>
            <person name="Guttman M."/>
            <person name="Hubisz M.J."/>
            <person name="Jaffe D.B."/>
            <person name="Jungreis I."/>
            <person name="Kent W.J."/>
            <person name="Kostka D."/>
            <person name="Lara M."/>
            <person name="Martins A.L."/>
            <person name="Massingham T."/>
            <person name="Moltke I."/>
            <person name="Raney B.J."/>
            <person name="Rasmussen M.D."/>
            <person name="Robinson J."/>
            <person name="Stark A."/>
            <person name="Vilella A.J."/>
            <person name="Wen J."/>
            <person name="Xie X."/>
            <person name="Zody M.C."/>
            <person name="Baldwin J."/>
            <person name="Bloom T."/>
            <person name="Chin C.W."/>
            <person name="Heiman D."/>
            <person name="Nicol R."/>
            <person name="Nusbaum C."/>
            <person name="Young S."/>
            <person name="Wilkinson J."/>
            <person name="Worley K.C."/>
            <person name="Kovar C.L."/>
            <person name="Muzny D.M."/>
            <person name="Gibbs R.A."/>
            <person name="Cree A."/>
            <person name="Dihn H.H."/>
            <person name="Fowler G."/>
            <person name="Jhangiani S."/>
            <person name="Joshi V."/>
            <person name="Lee S."/>
            <person name="Lewis L.R."/>
            <person name="Nazareth L.V."/>
            <person name="Okwuonu G."/>
            <person name="Santibanez J."/>
            <person name="Warren W.C."/>
            <person name="Mardis E.R."/>
            <person name="Weinstock G.M."/>
            <person name="Wilson R.K."/>
            <person name="Delehaunty K."/>
            <person name="Dooling D."/>
            <person name="Fronik C."/>
            <person name="Fulton L."/>
            <person name="Fulton B."/>
            <person name="Graves T."/>
            <person name="Minx P."/>
            <person name="Sodergren E."/>
            <person name="Birney E."/>
            <person name="Margulies E.H."/>
            <person name="Herrero J."/>
            <person name="Green E.D."/>
            <person name="Haussler D."/>
            <person name="Siepel A."/>
            <person name="Goldman N."/>
            <person name="Pollard K.S."/>
            <person name="Pedersen J.S."/>
            <person name="Lander E.S."/>
            <person name="Kellis M."/>
        </authorList>
    </citation>
    <scope>NUCLEOTIDE SEQUENCE [LARGE SCALE GENOMIC DNA]</scope>
</reference>
<protein>
    <recommendedName>
        <fullName evidence="2">MHC class I-like antigen recognition-like domain-containing protein</fullName>
    </recommendedName>
</protein>
<dbReference type="Gene3D" id="3.30.500.10">
    <property type="entry name" value="MHC class I-like antigen recognition-like"/>
    <property type="match status" value="1"/>
</dbReference>
<feature type="domain" description="MHC class I-like antigen recognition-like" evidence="2">
    <location>
        <begin position="7"/>
        <end position="100"/>
    </location>
</feature>
<accession>G1QCM7</accession>
<dbReference type="InterPro" id="IPR011162">
    <property type="entry name" value="MHC_I/II-like_Ag-recog"/>
</dbReference>
<organism evidence="3 4">
    <name type="scientific">Myotis lucifugus</name>
    <name type="common">Little brown bat</name>
    <dbReference type="NCBI Taxonomy" id="59463"/>
    <lineage>
        <taxon>Eukaryota</taxon>
        <taxon>Metazoa</taxon>
        <taxon>Chordata</taxon>
        <taxon>Craniata</taxon>
        <taxon>Vertebrata</taxon>
        <taxon>Euteleostomi</taxon>
        <taxon>Mammalia</taxon>
        <taxon>Eutheria</taxon>
        <taxon>Laurasiatheria</taxon>
        <taxon>Chiroptera</taxon>
        <taxon>Yangochiroptera</taxon>
        <taxon>Vespertilionidae</taxon>
        <taxon>Myotis</taxon>
    </lineage>
</organism>
<dbReference type="AlphaFoldDB" id="G1QCM7"/>
<evidence type="ECO:0000256" key="1">
    <source>
        <dbReference type="ARBA" id="ARBA00023180"/>
    </source>
</evidence>
<reference evidence="3" key="3">
    <citation type="submission" date="2025-09" db="UniProtKB">
        <authorList>
            <consortium name="Ensembl"/>
        </authorList>
    </citation>
    <scope>IDENTIFICATION</scope>
</reference>
<keyword evidence="4" id="KW-1185">Reference proteome</keyword>
<dbReference type="Ensembl" id="ENSMLUT00000023228.1">
    <property type="protein sequence ID" value="ENSMLUP00000021460.1"/>
    <property type="gene ID" value="ENSMLUG00000028526.1"/>
</dbReference>
<keyword evidence="1" id="KW-0325">Glycoprotein</keyword>
<sequence>LAVPIPGGDNEPAFQGPTTFHLIQISSFANSTWAQNQGSGWLGDLQIHGWDSESGTAIFLKPWSKGNLSDEEVTELVEIFRVYLIGFLRVVQDHVSEFQLTCECRPL</sequence>
<dbReference type="EMBL" id="AAPE02057723">
    <property type="status" value="NOT_ANNOTATED_CDS"/>
    <property type="molecule type" value="Genomic_DNA"/>
</dbReference>
<dbReference type="eggNOG" id="ENOG502SJH6">
    <property type="taxonomic scope" value="Eukaryota"/>
</dbReference>
<dbReference type="HOGENOM" id="CLU_150740_0_0_1"/>
<dbReference type="InterPro" id="IPR037055">
    <property type="entry name" value="MHC_I-like_Ag-recog_sf"/>
</dbReference>
<dbReference type="Pfam" id="PF16497">
    <property type="entry name" value="MHC_I_3"/>
    <property type="match status" value="1"/>
</dbReference>
<dbReference type="InParanoid" id="G1QCM7"/>
<proteinExistence type="predicted"/>
<reference evidence="3" key="2">
    <citation type="submission" date="2025-08" db="UniProtKB">
        <authorList>
            <consortium name="Ensembl"/>
        </authorList>
    </citation>
    <scope>IDENTIFICATION</scope>
</reference>
<dbReference type="STRING" id="59463.ENSMLUP00000021460"/>
<dbReference type="Proteomes" id="UP000001074">
    <property type="component" value="Unassembled WGS sequence"/>
</dbReference>
<gene>
    <name evidence="3" type="primary">LOC102422565</name>
</gene>
<dbReference type="GeneTree" id="ENSGT00950000183439"/>
<evidence type="ECO:0000313" key="3">
    <source>
        <dbReference type="Ensembl" id="ENSMLUP00000021460.1"/>
    </source>
</evidence>
<dbReference type="SUPFAM" id="SSF54452">
    <property type="entry name" value="MHC antigen-recognition domain"/>
    <property type="match status" value="1"/>
</dbReference>
<name>G1QCM7_MYOLU</name>